<dbReference type="GO" id="GO:0008360">
    <property type="term" value="P:regulation of cell shape"/>
    <property type="evidence" value="ECO:0007669"/>
    <property type="project" value="UniProtKB-UniRule"/>
</dbReference>
<dbReference type="InterPro" id="IPR005490">
    <property type="entry name" value="LD_TPept_cat_dom"/>
</dbReference>
<dbReference type="GO" id="GO:0016740">
    <property type="term" value="F:transferase activity"/>
    <property type="evidence" value="ECO:0007669"/>
    <property type="project" value="UniProtKB-KW"/>
</dbReference>
<dbReference type="EMBL" id="AP026866">
    <property type="protein sequence ID" value="BDS07931.1"/>
    <property type="molecule type" value="Genomic_DNA"/>
</dbReference>
<evidence type="ECO:0000256" key="1">
    <source>
        <dbReference type="ARBA" id="ARBA00004752"/>
    </source>
</evidence>
<gene>
    <name evidence="9" type="ORF">NT6N_29710</name>
</gene>
<evidence type="ECO:0000256" key="3">
    <source>
        <dbReference type="ARBA" id="ARBA00022679"/>
    </source>
</evidence>
<dbReference type="PROSITE" id="PS52029">
    <property type="entry name" value="LD_TPASE"/>
    <property type="match status" value="1"/>
</dbReference>
<name>A0AAT9FPI2_9BACT</name>
<dbReference type="AlphaFoldDB" id="A0AAT9FPI2"/>
<keyword evidence="3" id="KW-0808">Transferase</keyword>
<dbReference type="Pfam" id="PF03734">
    <property type="entry name" value="YkuD"/>
    <property type="match status" value="1"/>
</dbReference>
<evidence type="ECO:0000259" key="8">
    <source>
        <dbReference type="PROSITE" id="PS52029"/>
    </source>
</evidence>
<dbReference type="InterPro" id="IPR050979">
    <property type="entry name" value="LD-transpeptidase"/>
</dbReference>
<keyword evidence="5 7" id="KW-0573">Peptidoglycan synthesis</keyword>
<proteinExistence type="inferred from homology"/>
<dbReference type="PANTHER" id="PTHR30582:SF2">
    <property type="entry name" value="L,D-TRANSPEPTIDASE YCIB-RELATED"/>
    <property type="match status" value="1"/>
</dbReference>
<feature type="domain" description="L,D-TPase catalytic" evidence="8">
    <location>
        <begin position="118"/>
        <end position="255"/>
    </location>
</feature>
<dbReference type="CDD" id="cd16913">
    <property type="entry name" value="YkuD_like"/>
    <property type="match status" value="1"/>
</dbReference>
<reference evidence="9" key="1">
    <citation type="submission" date="2024-07" db="EMBL/GenBank/DDBJ databases">
        <title>Complete genome sequence of Verrucomicrobiaceae bacterium NT6N.</title>
        <authorList>
            <person name="Huang C."/>
            <person name="Takami H."/>
            <person name="Hamasaki K."/>
        </authorList>
    </citation>
    <scope>NUCLEOTIDE SEQUENCE</scope>
    <source>
        <strain evidence="9">NT6N</strain>
    </source>
</reference>
<comment type="similarity">
    <text evidence="2">Belongs to the YkuD family.</text>
</comment>
<evidence type="ECO:0000256" key="4">
    <source>
        <dbReference type="ARBA" id="ARBA00022960"/>
    </source>
</evidence>
<feature type="active site" description="Nucleophile" evidence="7">
    <location>
        <position position="231"/>
    </location>
</feature>
<dbReference type="SUPFAM" id="SSF141523">
    <property type="entry name" value="L,D-transpeptidase catalytic domain-like"/>
    <property type="match status" value="1"/>
</dbReference>
<accession>A0AAT9FPI2</accession>
<protein>
    <recommendedName>
        <fullName evidence="8">L,D-TPase catalytic domain-containing protein</fullName>
    </recommendedName>
</protein>
<sequence length="255" mass="28609">MNKPISMLYWRVQPSARQTKNSRVTHRYRAHAVDINDIQHPTWLAMKWSTVLLFLAIALLITSCGAPPEPPPPVEPPKFQNPYPVGTYAHFKAEPNYPKTSRSYRNEEVLARTNPDNSRIVVSLAMQRAFLMNGDEVALDYPVSTGTSTYPTPPGEYKIREMIVDKRSNQYGKIYDAEGNVINSDASMPGDEVPEGGKFVGASMPYWMRLTWSGIGMHVGHVPRYPASHACIRGQSHIVPIVYSKVKILTPVTLE</sequence>
<dbReference type="Gene3D" id="2.40.440.10">
    <property type="entry name" value="L,D-transpeptidase catalytic domain-like"/>
    <property type="match status" value="1"/>
</dbReference>
<evidence type="ECO:0000256" key="5">
    <source>
        <dbReference type="ARBA" id="ARBA00022984"/>
    </source>
</evidence>
<evidence type="ECO:0000313" key="9">
    <source>
        <dbReference type="EMBL" id="BDS07931.1"/>
    </source>
</evidence>
<dbReference type="GO" id="GO:0071972">
    <property type="term" value="F:peptidoglycan L,D-transpeptidase activity"/>
    <property type="evidence" value="ECO:0007669"/>
    <property type="project" value="TreeGrafter"/>
</dbReference>
<dbReference type="PANTHER" id="PTHR30582">
    <property type="entry name" value="L,D-TRANSPEPTIDASE"/>
    <property type="match status" value="1"/>
</dbReference>
<evidence type="ECO:0000256" key="6">
    <source>
        <dbReference type="ARBA" id="ARBA00023316"/>
    </source>
</evidence>
<dbReference type="GO" id="GO:0018104">
    <property type="term" value="P:peptidoglycan-protein cross-linking"/>
    <property type="evidence" value="ECO:0007669"/>
    <property type="project" value="TreeGrafter"/>
</dbReference>
<feature type="active site" description="Proton donor/acceptor" evidence="7">
    <location>
        <position position="218"/>
    </location>
</feature>
<dbReference type="GO" id="GO:0005576">
    <property type="term" value="C:extracellular region"/>
    <property type="evidence" value="ECO:0007669"/>
    <property type="project" value="TreeGrafter"/>
</dbReference>
<keyword evidence="6 7" id="KW-0961">Cell wall biogenesis/degradation</keyword>
<dbReference type="InterPro" id="IPR038063">
    <property type="entry name" value="Transpep_catalytic_dom"/>
</dbReference>
<comment type="pathway">
    <text evidence="1 7">Cell wall biogenesis; peptidoglycan biosynthesis.</text>
</comment>
<dbReference type="KEGG" id="osu:NT6N_29710"/>
<evidence type="ECO:0000256" key="7">
    <source>
        <dbReference type="PROSITE-ProRule" id="PRU01373"/>
    </source>
</evidence>
<keyword evidence="4 7" id="KW-0133">Cell shape</keyword>
<dbReference type="GO" id="GO:0071555">
    <property type="term" value="P:cell wall organization"/>
    <property type="evidence" value="ECO:0007669"/>
    <property type="project" value="UniProtKB-UniRule"/>
</dbReference>
<evidence type="ECO:0000256" key="2">
    <source>
        <dbReference type="ARBA" id="ARBA00005992"/>
    </source>
</evidence>
<organism evidence="9">
    <name type="scientific">Oceaniferula spumae</name>
    <dbReference type="NCBI Taxonomy" id="2979115"/>
    <lineage>
        <taxon>Bacteria</taxon>
        <taxon>Pseudomonadati</taxon>
        <taxon>Verrucomicrobiota</taxon>
        <taxon>Verrucomicrobiia</taxon>
        <taxon>Verrucomicrobiales</taxon>
        <taxon>Verrucomicrobiaceae</taxon>
        <taxon>Oceaniferula</taxon>
    </lineage>
</organism>